<evidence type="ECO:0000259" key="3">
    <source>
        <dbReference type="Pfam" id="PF00248"/>
    </source>
</evidence>
<dbReference type="PANTHER" id="PTHR43364:SF4">
    <property type="entry name" value="NAD(P)-LINKED OXIDOREDUCTASE SUPERFAMILY PROTEIN"/>
    <property type="match status" value="1"/>
</dbReference>
<dbReference type="GO" id="GO:0005829">
    <property type="term" value="C:cytosol"/>
    <property type="evidence" value="ECO:0007669"/>
    <property type="project" value="TreeGrafter"/>
</dbReference>
<dbReference type="AlphaFoldDB" id="A0A5C4JBH4"/>
<dbReference type="Pfam" id="PF00248">
    <property type="entry name" value="Aldo_ket_red"/>
    <property type="match status" value="1"/>
</dbReference>
<dbReference type="PANTHER" id="PTHR43364">
    <property type="entry name" value="NADH-SPECIFIC METHYLGLYOXAL REDUCTASE-RELATED"/>
    <property type="match status" value="1"/>
</dbReference>
<comment type="caution">
    <text evidence="4">The sequence shown here is derived from an EMBL/GenBank/DDBJ whole genome shotgun (WGS) entry which is preliminary data.</text>
</comment>
<name>A0A5C4JBH4_9ACTN</name>
<feature type="domain" description="NADP-dependent oxidoreductase" evidence="3">
    <location>
        <begin position="17"/>
        <end position="318"/>
    </location>
</feature>
<organism evidence="4 5">
    <name type="scientific">Actinomadura soli</name>
    <dbReference type="NCBI Taxonomy" id="2508997"/>
    <lineage>
        <taxon>Bacteria</taxon>
        <taxon>Bacillati</taxon>
        <taxon>Actinomycetota</taxon>
        <taxon>Actinomycetes</taxon>
        <taxon>Streptosporangiales</taxon>
        <taxon>Thermomonosporaceae</taxon>
        <taxon>Actinomadura</taxon>
    </lineage>
</organism>
<dbReference type="InterPro" id="IPR036812">
    <property type="entry name" value="NAD(P)_OxRdtase_dom_sf"/>
</dbReference>
<dbReference type="EMBL" id="VCKW01000073">
    <property type="protein sequence ID" value="TMR00626.1"/>
    <property type="molecule type" value="Genomic_DNA"/>
</dbReference>
<proteinExistence type="predicted"/>
<keyword evidence="1" id="KW-0560">Oxidoreductase</keyword>
<feature type="region of interest" description="Disordered" evidence="2">
    <location>
        <begin position="323"/>
        <end position="354"/>
    </location>
</feature>
<dbReference type="Proteomes" id="UP000309174">
    <property type="component" value="Unassembled WGS sequence"/>
</dbReference>
<sequence length="354" mass="39124">MQYRKLGRTGVEVSTQCLGAMMFGDVGNPDHDECERMVHRALDAGINFIDTADMYSAGESEQFVGRAIKGHRDEVVLATKFWFPMGEERNRRGGSRRWIVQAVEDSLRRLGTDHIDLYQMHRRAWDTDLEETLDALTDLVRQGKVLYLGTSSYPADQIVEAQWAAQRRGTARFVCEQPQYSIFARSIEEFTLPAARRHGMGVIPWSPLAGGWLTGKYRRGEQAPAGSRFSGTSHPAWERRAVDVEPNSPVRYDAVERLTKIAENAGLSLTHLALGFVAEHPAVTSTIIGPKTMEQLDDLLAAADVRLDSAALDAIDEVVPPGTDIAGIEHGSGNPALSPENRRRSVVDRLSATA</sequence>
<evidence type="ECO:0000313" key="4">
    <source>
        <dbReference type="EMBL" id="TMR00626.1"/>
    </source>
</evidence>
<dbReference type="Gene3D" id="3.20.20.100">
    <property type="entry name" value="NADP-dependent oxidoreductase domain"/>
    <property type="match status" value="1"/>
</dbReference>
<evidence type="ECO:0000256" key="1">
    <source>
        <dbReference type="ARBA" id="ARBA00023002"/>
    </source>
</evidence>
<evidence type="ECO:0000256" key="2">
    <source>
        <dbReference type="SAM" id="MobiDB-lite"/>
    </source>
</evidence>
<dbReference type="GO" id="GO:0016491">
    <property type="term" value="F:oxidoreductase activity"/>
    <property type="evidence" value="ECO:0007669"/>
    <property type="project" value="UniProtKB-KW"/>
</dbReference>
<dbReference type="OrthoDB" id="9768793at2"/>
<gene>
    <name evidence="4" type="ORF">ETD83_16380</name>
</gene>
<dbReference type="SUPFAM" id="SSF51430">
    <property type="entry name" value="NAD(P)-linked oxidoreductase"/>
    <property type="match status" value="1"/>
</dbReference>
<protein>
    <submittedName>
        <fullName evidence="4">Aldo/keto reductase</fullName>
    </submittedName>
</protein>
<keyword evidence="5" id="KW-1185">Reference proteome</keyword>
<accession>A0A5C4JBH4</accession>
<dbReference type="RefSeq" id="WP_138645994.1">
    <property type="nucleotide sequence ID" value="NZ_VCKW01000073.1"/>
</dbReference>
<dbReference type="InterPro" id="IPR050523">
    <property type="entry name" value="AKR_Detox_Biosynth"/>
</dbReference>
<reference evidence="4 5" key="1">
    <citation type="submission" date="2019-05" db="EMBL/GenBank/DDBJ databases">
        <title>Draft genome sequence of Actinomadura sp. 14C53.</title>
        <authorList>
            <person name="Saricaoglu S."/>
            <person name="Isik K."/>
        </authorList>
    </citation>
    <scope>NUCLEOTIDE SEQUENCE [LARGE SCALE GENOMIC DNA]</scope>
    <source>
        <strain evidence="4 5">14C53</strain>
    </source>
</reference>
<dbReference type="InterPro" id="IPR023210">
    <property type="entry name" value="NADP_OxRdtase_dom"/>
</dbReference>
<evidence type="ECO:0000313" key="5">
    <source>
        <dbReference type="Proteomes" id="UP000309174"/>
    </source>
</evidence>
<dbReference type="FunFam" id="3.20.20.100:FF:000004">
    <property type="entry name" value="Oxidoreductase, aldo/keto reductase"/>
    <property type="match status" value="1"/>
</dbReference>